<dbReference type="InterPro" id="IPR051396">
    <property type="entry name" value="Bact_Antivir_Def_Nuclease"/>
</dbReference>
<feature type="domain" description="ATPase AAA-type core" evidence="1">
    <location>
        <begin position="280"/>
        <end position="365"/>
    </location>
</feature>
<reference evidence="2 3" key="1">
    <citation type="submission" date="2014-12" db="EMBL/GenBank/DDBJ databases">
        <title>Genome assembly of Enhygromyxa salina DSM 15201.</title>
        <authorList>
            <person name="Sharma G."/>
            <person name="Subramanian S."/>
        </authorList>
    </citation>
    <scope>NUCLEOTIDE SEQUENCE [LARGE SCALE GENOMIC DNA]</scope>
    <source>
        <strain evidence="2 3">DSM 15201</strain>
    </source>
</reference>
<dbReference type="PANTHER" id="PTHR43581:SF2">
    <property type="entry name" value="EXCINUCLEASE ATPASE SUBUNIT"/>
    <property type="match status" value="1"/>
</dbReference>
<dbReference type="SUPFAM" id="SSF52540">
    <property type="entry name" value="P-loop containing nucleoside triphosphate hydrolases"/>
    <property type="match status" value="1"/>
</dbReference>
<dbReference type="AlphaFoldDB" id="A0A0C1ZD75"/>
<dbReference type="InterPro" id="IPR003959">
    <property type="entry name" value="ATPase_AAA_core"/>
</dbReference>
<evidence type="ECO:0000313" key="3">
    <source>
        <dbReference type="Proteomes" id="UP000031599"/>
    </source>
</evidence>
<name>A0A0C1ZD75_9BACT</name>
<dbReference type="RefSeq" id="WP_052551212.1">
    <property type="nucleotide sequence ID" value="NZ_JMCC02000049.1"/>
</dbReference>
<evidence type="ECO:0000259" key="1">
    <source>
        <dbReference type="Pfam" id="PF13304"/>
    </source>
</evidence>
<dbReference type="Pfam" id="PF13304">
    <property type="entry name" value="AAA_21"/>
    <property type="match status" value="1"/>
</dbReference>
<sequence>MYVRKIHIDGIKLLRNFELDFTRDGEPRMWTVLVGPNGLCKTSILRALALAASGRDRANQLAQDLLSSLRDARRPESAVTVRGQFGFGEVGERCGRKYPGLEPPIPNQLVDTHLILEPERRLFNGGSSYDQRYDQRGAVQSGLRIGQSLLNGADVLSPLNDPLEEARDLGLPHWFMAGYGVRRSLPLPRSTTRPEDLVRTRVEPLFDRGELIGTGFADHFDGEQALTFARILKHVLLTHEDMLPNIENFDLRGKGGANTADGLIHSHRFDVRAGPGVVKLPATWLSHGYQAALAWLADVIGHILWEASAAGLSVDIEPEQMEGLVLVDELDLHLHPRWQVGLIPALKRTFPRLQFVVTTHSPMLLAGLEADEIIMCEQDPASGDIVPRQAERAAKLMTGTQMLEQYFGIDQLYPINLAKQLRRYGNLANDPYRSDEEQAELEQLRTVLEGAGLHFDWQPLERKSA</sequence>
<dbReference type="Gene3D" id="3.40.50.300">
    <property type="entry name" value="P-loop containing nucleotide triphosphate hydrolases"/>
    <property type="match status" value="2"/>
</dbReference>
<proteinExistence type="predicted"/>
<dbReference type="GO" id="GO:0016887">
    <property type="term" value="F:ATP hydrolysis activity"/>
    <property type="evidence" value="ECO:0007669"/>
    <property type="project" value="InterPro"/>
</dbReference>
<protein>
    <submittedName>
        <fullName evidence="2">ATP binding protein</fullName>
    </submittedName>
</protein>
<dbReference type="InterPro" id="IPR027417">
    <property type="entry name" value="P-loop_NTPase"/>
</dbReference>
<accession>A0A0C1ZD75</accession>
<evidence type="ECO:0000313" key="2">
    <source>
        <dbReference type="EMBL" id="KIG15629.1"/>
    </source>
</evidence>
<gene>
    <name evidence="2" type="ORF">DB30_05377</name>
</gene>
<dbReference type="Proteomes" id="UP000031599">
    <property type="component" value="Unassembled WGS sequence"/>
</dbReference>
<dbReference type="PANTHER" id="PTHR43581">
    <property type="entry name" value="ATP/GTP PHOSPHATASE"/>
    <property type="match status" value="1"/>
</dbReference>
<dbReference type="GO" id="GO:0005524">
    <property type="term" value="F:ATP binding"/>
    <property type="evidence" value="ECO:0007669"/>
    <property type="project" value="InterPro"/>
</dbReference>
<organism evidence="2 3">
    <name type="scientific">Enhygromyxa salina</name>
    <dbReference type="NCBI Taxonomy" id="215803"/>
    <lineage>
        <taxon>Bacteria</taxon>
        <taxon>Pseudomonadati</taxon>
        <taxon>Myxococcota</taxon>
        <taxon>Polyangia</taxon>
        <taxon>Nannocystales</taxon>
        <taxon>Nannocystaceae</taxon>
        <taxon>Enhygromyxa</taxon>
    </lineage>
</organism>
<comment type="caution">
    <text evidence="2">The sequence shown here is derived from an EMBL/GenBank/DDBJ whole genome shotgun (WGS) entry which is preliminary data.</text>
</comment>
<dbReference type="EMBL" id="JMCC02000049">
    <property type="protein sequence ID" value="KIG15629.1"/>
    <property type="molecule type" value="Genomic_DNA"/>
</dbReference>